<keyword evidence="10" id="KW-0413">Isomerase</keyword>
<evidence type="ECO:0000256" key="3">
    <source>
        <dbReference type="ARBA" id="ARBA00008703"/>
    </source>
</evidence>
<dbReference type="CDD" id="cd01335">
    <property type="entry name" value="Radical_SAM"/>
    <property type="match status" value="1"/>
</dbReference>
<dbReference type="InterPro" id="IPR013785">
    <property type="entry name" value="Aldolase_TIM"/>
</dbReference>
<proteinExistence type="inferred from homology"/>
<dbReference type="Proteomes" id="UP000500961">
    <property type="component" value="Chromosome"/>
</dbReference>
<evidence type="ECO:0000313" key="13">
    <source>
        <dbReference type="Proteomes" id="UP000500961"/>
    </source>
</evidence>
<evidence type="ECO:0000256" key="11">
    <source>
        <dbReference type="PIRSR" id="PIRSR603739-50"/>
    </source>
</evidence>
<evidence type="ECO:0000256" key="4">
    <source>
        <dbReference type="ARBA" id="ARBA00022485"/>
    </source>
</evidence>
<keyword evidence="13" id="KW-1185">Reference proteome</keyword>
<dbReference type="GO" id="GO:0016853">
    <property type="term" value="F:isomerase activity"/>
    <property type="evidence" value="ECO:0007669"/>
    <property type="project" value="UniProtKB-KW"/>
</dbReference>
<evidence type="ECO:0000256" key="2">
    <source>
        <dbReference type="ARBA" id="ARBA00001966"/>
    </source>
</evidence>
<comment type="cofactor">
    <cofactor evidence="1 11">
        <name>pyridoxal 5'-phosphate</name>
        <dbReference type="ChEBI" id="CHEBI:597326"/>
    </cofactor>
</comment>
<dbReference type="PANTHER" id="PTHR30538">
    <property type="entry name" value="LYSINE 2,3-AMINOMUTASE-RELATED"/>
    <property type="match status" value="1"/>
</dbReference>
<dbReference type="InterPro" id="IPR003739">
    <property type="entry name" value="Lys_aminomutase/Glu_NH3_mut"/>
</dbReference>
<reference evidence="12 13" key="1">
    <citation type="submission" date="2019-07" db="EMBL/GenBank/DDBJ databases">
        <title>Thalassofilum flectens gen. nov., sp. nov., a novel moderate thermophilic anaerobe from a shallow sea hot spring in Kunashir Island (Russia), representing a new family in the order Bacteroidales, and proposal of Thalassofilacea fam. nov.</title>
        <authorList>
            <person name="Kochetkova T.V."/>
            <person name="Podosokorskaya O.A."/>
            <person name="Novikov A."/>
            <person name="Elcheninov A.G."/>
            <person name="Toshchakov S.V."/>
            <person name="Kublanov I.V."/>
        </authorList>
    </citation>
    <scope>NUCLEOTIDE SEQUENCE [LARGE SCALE GENOMIC DNA]</scope>
    <source>
        <strain evidence="12 13">38-H</strain>
    </source>
</reference>
<keyword evidence="8" id="KW-0408">Iron</keyword>
<dbReference type="KEGG" id="ttz:FHG85_05735"/>
<evidence type="ECO:0000256" key="10">
    <source>
        <dbReference type="ARBA" id="ARBA00023235"/>
    </source>
</evidence>
<keyword evidence="6" id="KW-0479">Metal-binding</keyword>
<evidence type="ECO:0000256" key="9">
    <source>
        <dbReference type="ARBA" id="ARBA00023014"/>
    </source>
</evidence>
<dbReference type="InterPro" id="IPR007197">
    <property type="entry name" value="rSAM"/>
</dbReference>
<keyword evidence="7 11" id="KW-0663">Pyridoxal phosphate</keyword>
<evidence type="ECO:0000313" key="12">
    <source>
        <dbReference type="EMBL" id="QKG79781.1"/>
    </source>
</evidence>
<dbReference type="Gene3D" id="3.20.20.70">
    <property type="entry name" value="Aldolase class I"/>
    <property type="match status" value="1"/>
</dbReference>
<gene>
    <name evidence="12" type="ORF">FHG85_05735</name>
</gene>
<dbReference type="RefSeq" id="WP_173073879.1">
    <property type="nucleotide sequence ID" value="NZ_CP041345.1"/>
</dbReference>
<feature type="modified residue" description="N6-(pyridoxal phosphate)lysine" evidence="11">
    <location>
        <position position="375"/>
    </location>
</feature>
<keyword evidence="9" id="KW-0411">Iron-sulfur</keyword>
<organism evidence="12 13">
    <name type="scientific">Tenuifilum thalassicum</name>
    <dbReference type="NCBI Taxonomy" id="2590900"/>
    <lineage>
        <taxon>Bacteria</taxon>
        <taxon>Pseudomonadati</taxon>
        <taxon>Bacteroidota</taxon>
        <taxon>Bacteroidia</taxon>
        <taxon>Bacteroidales</taxon>
        <taxon>Tenuifilaceae</taxon>
        <taxon>Tenuifilum</taxon>
    </lineage>
</organism>
<dbReference type="NCBIfam" id="TIGR00238">
    <property type="entry name" value="KamA family radical SAM protein"/>
    <property type="match status" value="1"/>
</dbReference>
<accession>A0A7D4BRQ8</accession>
<dbReference type="SFLD" id="SFLDS00029">
    <property type="entry name" value="Radical_SAM"/>
    <property type="match status" value="1"/>
</dbReference>
<evidence type="ECO:0000256" key="1">
    <source>
        <dbReference type="ARBA" id="ARBA00001933"/>
    </source>
</evidence>
<evidence type="ECO:0000256" key="7">
    <source>
        <dbReference type="ARBA" id="ARBA00022898"/>
    </source>
</evidence>
<comment type="similarity">
    <text evidence="3">Belongs to the radical SAM superfamily. KamA family.</text>
</comment>
<evidence type="ECO:0000256" key="6">
    <source>
        <dbReference type="ARBA" id="ARBA00022723"/>
    </source>
</evidence>
<protein>
    <submittedName>
        <fullName evidence="12">KamA family radical SAM protein</fullName>
    </submittedName>
</protein>
<keyword evidence="5" id="KW-0949">S-adenosyl-L-methionine</keyword>
<dbReference type="EMBL" id="CP041345">
    <property type="protein sequence ID" value="QKG79781.1"/>
    <property type="molecule type" value="Genomic_DNA"/>
</dbReference>
<sequence length="510" mass="59190">MNRKDFFFKPRDFRSIDLWKDVTEEQWNDPLWQLKNSIHNVDQLKRVIKLSDYQEQEIRRVVDELERQGKDPLRITPYYASLMDEDPFHPDIPKEEKGSDRLDPIFWQSVPTPANLMFPNTGREAAMCEGSRSYGAAYQRYPNRVALFVAQNTSCAAYCVHCQRAKSLDATTDVNIEEINKALFYINYNENIEEVLVTGGDALRVSKKRLQYVLEELSKIDHVRVIRIATRVPVVLPMAITDEMLTLIKESANRYTKGPAKYVYFMTHVNHYREITADFAAAIKRINDHGFTVRNQTVFLNHVNDYFLTLAETFRRMLWVGVHPYYLLQCHKEKGIVHFIAPIQVGQIYMKHLQGWLSGIYRPTYAVNIEGGGGKVLLMPLNFDNLNLNVKIDEKISESGAKVHTWDDKEIYDYEALGRATPQEYKEAIEIMDKFIGRKGVFVPKIILVDEEGNRIETTNRTKLPQFEKQKKAKLLGYKVDKNGMPITNPATIASELDQLYIKSEYKDKR</sequence>
<dbReference type="PANTHER" id="PTHR30538:SF1">
    <property type="entry name" value="L-LYSINE 2,3-AMINOMUTASE"/>
    <property type="match status" value="1"/>
</dbReference>
<dbReference type="GO" id="GO:0051539">
    <property type="term" value="F:4 iron, 4 sulfur cluster binding"/>
    <property type="evidence" value="ECO:0007669"/>
    <property type="project" value="UniProtKB-KW"/>
</dbReference>
<evidence type="ECO:0000256" key="8">
    <source>
        <dbReference type="ARBA" id="ARBA00023004"/>
    </source>
</evidence>
<dbReference type="GO" id="GO:0046872">
    <property type="term" value="F:metal ion binding"/>
    <property type="evidence" value="ECO:0007669"/>
    <property type="project" value="UniProtKB-KW"/>
</dbReference>
<dbReference type="Gene3D" id="6.10.140.1170">
    <property type="match status" value="1"/>
</dbReference>
<dbReference type="AlphaFoldDB" id="A0A7D4BRQ8"/>
<dbReference type="SUPFAM" id="SSF102114">
    <property type="entry name" value="Radical SAM enzymes"/>
    <property type="match status" value="1"/>
</dbReference>
<comment type="cofactor">
    <cofactor evidence="2">
        <name>[4Fe-4S] cluster</name>
        <dbReference type="ChEBI" id="CHEBI:49883"/>
    </cofactor>
</comment>
<dbReference type="InterPro" id="IPR058240">
    <property type="entry name" value="rSAM_sf"/>
</dbReference>
<name>A0A7D4BRQ8_9BACT</name>
<evidence type="ECO:0000256" key="5">
    <source>
        <dbReference type="ARBA" id="ARBA00022691"/>
    </source>
</evidence>
<keyword evidence="4" id="KW-0004">4Fe-4S</keyword>
<dbReference type="SFLD" id="SFLDG01070">
    <property type="entry name" value="PLP-dependent"/>
    <property type="match status" value="1"/>
</dbReference>